<evidence type="ECO:0008006" key="12">
    <source>
        <dbReference type="Google" id="ProtNLM"/>
    </source>
</evidence>
<keyword evidence="3 7" id="KW-0472">Membrane</keyword>
<comment type="caution">
    <text evidence="10">The sequence shown here is derived from an EMBL/GenBank/DDBJ whole genome shotgun (WGS) entry which is preliminary data.</text>
</comment>
<reference evidence="10" key="1">
    <citation type="submission" date="2021-03" db="EMBL/GenBank/DDBJ databases">
        <title>Antimicrobial resistance genes in bacteria isolated from Japanese honey, and their potential for conferring macrolide and lincosamide resistance in the American foulbrood pathogen Paenibacillus larvae.</title>
        <authorList>
            <person name="Okamoto M."/>
            <person name="Kumagai M."/>
            <person name="Kanamori H."/>
            <person name="Takamatsu D."/>
        </authorList>
    </citation>
    <scope>NUCLEOTIDE SEQUENCE</scope>
    <source>
        <strain evidence="10">J41TS4</strain>
    </source>
</reference>
<evidence type="ECO:0000313" key="10">
    <source>
        <dbReference type="EMBL" id="GIO40886.1"/>
    </source>
</evidence>
<evidence type="ECO:0000259" key="8">
    <source>
        <dbReference type="PROSITE" id="PS50111"/>
    </source>
</evidence>
<keyword evidence="4 6" id="KW-0807">Transducer</keyword>
<dbReference type="PROSITE" id="PS50885">
    <property type="entry name" value="HAMP"/>
    <property type="match status" value="1"/>
</dbReference>
<dbReference type="InterPro" id="IPR004089">
    <property type="entry name" value="MCPsignal_dom"/>
</dbReference>
<protein>
    <recommendedName>
        <fullName evidence="12">Methyl-accepting chemotaxis protein</fullName>
    </recommendedName>
</protein>
<evidence type="ECO:0000256" key="6">
    <source>
        <dbReference type="PROSITE-ProRule" id="PRU00284"/>
    </source>
</evidence>
<evidence type="ECO:0000256" key="2">
    <source>
        <dbReference type="ARBA" id="ARBA00022475"/>
    </source>
</evidence>
<dbReference type="SUPFAM" id="SSF58104">
    <property type="entry name" value="Methyl-accepting chemotaxis protein (MCP) signaling domain"/>
    <property type="match status" value="1"/>
</dbReference>
<keyword evidence="2" id="KW-1003">Cell membrane</keyword>
<dbReference type="GO" id="GO:0007165">
    <property type="term" value="P:signal transduction"/>
    <property type="evidence" value="ECO:0007669"/>
    <property type="project" value="UniProtKB-KW"/>
</dbReference>
<dbReference type="SMART" id="SM00283">
    <property type="entry name" value="MA"/>
    <property type="match status" value="1"/>
</dbReference>
<evidence type="ECO:0000256" key="3">
    <source>
        <dbReference type="ARBA" id="ARBA00023136"/>
    </source>
</evidence>
<dbReference type="EMBL" id="BORS01000002">
    <property type="protein sequence ID" value="GIO40886.1"/>
    <property type="molecule type" value="Genomic_DNA"/>
</dbReference>
<gene>
    <name evidence="10" type="ORF">J41TS4_06440</name>
</gene>
<evidence type="ECO:0000256" key="7">
    <source>
        <dbReference type="SAM" id="Phobius"/>
    </source>
</evidence>
<proteinExistence type="inferred from homology"/>
<evidence type="ECO:0000256" key="1">
    <source>
        <dbReference type="ARBA" id="ARBA00004236"/>
    </source>
</evidence>
<dbReference type="PANTHER" id="PTHR32089:SF112">
    <property type="entry name" value="LYSOZYME-LIKE PROTEIN-RELATED"/>
    <property type="match status" value="1"/>
</dbReference>
<evidence type="ECO:0000256" key="5">
    <source>
        <dbReference type="ARBA" id="ARBA00029447"/>
    </source>
</evidence>
<feature type="domain" description="Methyl-accepting transducer" evidence="8">
    <location>
        <begin position="147"/>
        <end position="405"/>
    </location>
</feature>
<name>A0A920CHV8_9BACL</name>
<dbReference type="Pfam" id="PF00015">
    <property type="entry name" value="MCPsignal"/>
    <property type="match status" value="1"/>
</dbReference>
<dbReference type="GO" id="GO:0005886">
    <property type="term" value="C:plasma membrane"/>
    <property type="evidence" value="ECO:0007669"/>
    <property type="project" value="UniProtKB-SubCell"/>
</dbReference>
<dbReference type="Proteomes" id="UP000678895">
    <property type="component" value="Unassembled WGS sequence"/>
</dbReference>
<dbReference type="CDD" id="cd06225">
    <property type="entry name" value="HAMP"/>
    <property type="match status" value="1"/>
</dbReference>
<dbReference type="AlphaFoldDB" id="A0A920CHV8"/>
<evidence type="ECO:0000313" key="11">
    <source>
        <dbReference type="Proteomes" id="UP000678895"/>
    </source>
</evidence>
<evidence type="ECO:0000256" key="4">
    <source>
        <dbReference type="ARBA" id="ARBA00023224"/>
    </source>
</evidence>
<keyword evidence="7" id="KW-1133">Transmembrane helix</keyword>
<dbReference type="Gene3D" id="6.10.340.10">
    <property type="match status" value="1"/>
</dbReference>
<keyword evidence="7" id="KW-0812">Transmembrane</keyword>
<dbReference type="RefSeq" id="WP_301624828.1">
    <property type="nucleotide sequence ID" value="NZ_BORS01000002.1"/>
</dbReference>
<comment type="subcellular location">
    <subcellularLocation>
        <location evidence="1">Cell membrane</location>
    </subcellularLocation>
</comment>
<comment type="similarity">
    <text evidence="5">Belongs to the methyl-accepting chemotaxis (MCP) protein family.</text>
</comment>
<dbReference type="InterPro" id="IPR003660">
    <property type="entry name" value="HAMP_dom"/>
</dbReference>
<organism evidence="10 11">
    <name type="scientific">Paenibacillus apis</name>
    <dbReference type="NCBI Taxonomy" id="1792174"/>
    <lineage>
        <taxon>Bacteria</taxon>
        <taxon>Bacillati</taxon>
        <taxon>Bacillota</taxon>
        <taxon>Bacilli</taxon>
        <taxon>Bacillales</taxon>
        <taxon>Paenibacillaceae</taxon>
        <taxon>Paenibacillus</taxon>
    </lineage>
</organism>
<feature type="domain" description="HAMP" evidence="9">
    <location>
        <begin position="76"/>
        <end position="128"/>
    </location>
</feature>
<dbReference type="PANTHER" id="PTHR32089">
    <property type="entry name" value="METHYL-ACCEPTING CHEMOTAXIS PROTEIN MCPB"/>
    <property type="match status" value="1"/>
</dbReference>
<dbReference type="PROSITE" id="PS50111">
    <property type="entry name" value="CHEMOTAXIS_TRANSDUC_2"/>
    <property type="match status" value="1"/>
</dbReference>
<evidence type="ECO:0000259" key="9">
    <source>
        <dbReference type="PROSITE" id="PS50885"/>
    </source>
</evidence>
<keyword evidence="11" id="KW-1185">Reference proteome</keyword>
<sequence length="435" mass="47151">MKFNSIKWKLVLAVIIVQIASSNIGGAINVGLSQANKVFDRWGITTHLTDGSLGVAATAVLSILFSSFMVVFIYDKLVLKKLSKVIAYTDEMGKGNFSQELVFKGNDDLSQLAKSLSHAASNIKRLLMEISAASQTIGDSSARLLTSVSESSVSISNINDSSIRMSGQTETLSANMEEANASVQEISSATANLLDKAQNVKVFSTEMKKRAVRMKDEVAQSINSSQEIYAQRQEEISRAIEASKSVEEIQIIAETIREMTDQTSLLALNAAIEASRAGEQGRGFAVVANEVKKLAEQCSSAISNIDSVVNRIRVVFNQLSSSSQKVLDYISTDVTSQFELLLQTGAEYERDAESISNLSIEVDGCANSVTHYMKDIGNVIEAVAQMSLQTLNSAEQISTNLSAITLTMEETNGSMERQNDLSVQLKKSVGQFTFS</sequence>
<dbReference type="Gene3D" id="1.10.287.950">
    <property type="entry name" value="Methyl-accepting chemotaxis protein"/>
    <property type="match status" value="1"/>
</dbReference>
<feature type="transmembrane region" description="Helical" evidence="7">
    <location>
        <begin position="51"/>
        <end position="74"/>
    </location>
</feature>
<accession>A0A920CHV8</accession>